<accession>A0A8J2KRT4</accession>
<evidence type="ECO:0000313" key="2">
    <source>
        <dbReference type="Proteomes" id="UP000708208"/>
    </source>
</evidence>
<gene>
    <name evidence="1" type="ORF">AFUS01_LOCUS32251</name>
</gene>
<keyword evidence="2" id="KW-1185">Reference proteome</keyword>
<reference evidence="1" key="1">
    <citation type="submission" date="2021-06" db="EMBL/GenBank/DDBJ databases">
        <authorList>
            <person name="Hodson N. C."/>
            <person name="Mongue J. A."/>
            <person name="Jaron S. K."/>
        </authorList>
    </citation>
    <scope>NUCLEOTIDE SEQUENCE</scope>
</reference>
<protein>
    <submittedName>
        <fullName evidence="1">Uncharacterized protein</fullName>
    </submittedName>
</protein>
<feature type="non-terminal residue" evidence="1">
    <location>
        <position position="1"/>
    </location>
</feature>
<comment type="caution">
    <text evidence="1">The sequence shown here is derived from an EMBL/GenBank/DDBJ whole genome shotgun (WGS) entry which is preliminary data.</text>
</comment>
<sequence length="219" mass="24561">YDDNIIPTATSSTKTSPQTINTIKGFTASEKISGTSTCRASKTERLTRCHLPNSDDTEKKVLSSLCEFSRSPSPKTFQPRMPRYILPKHKDAFWFGLLRWEKNRIKKSKKKPPFTSTNAWFTKLKTIEKVYGQARNDFPRTVMLTLIGGLGMPYAAAVGALFWCAGRAVDFHEAEEKPGVGTENTEAVLCRFGKFLMICGICKLAFDFTRGRISCAINE</sequence>
<name>A0A8J2KRT4_9HEXA</name>
<evidence type="ECO:0000313" key="1">
    <source>
        <dbReference type="EMBL" id="CAG7821949.1"/>
    </source>
</evidence>
<dbReference type="Proteomes" id="UP000708208">
    <property type="component" value="Unassembled WGS sequence"/>
</dbReference>
<dbReference type="AlphaFoldDB" id="A0A8J2KRT4"/>
<dbReference type="EMBL" id="CAJVCH010524953">
    <property type="protein sequence ID" value="CAG7821949.1"/>
    <property type="molecule type" value="Genomic_DNA"/>
</dbReference>
<proteinExistence type="predicted"/>
<organism evidence="1 2">
    <name type="scientific">Allacma fusca</name>
    <dbReference type="NCBI Taxonomy" id="39272"/>
    <lineage>
        <taxon>Eukaryota</taxon>
        <taxon>Metazoa</taxon>
        <taxon>Ecdysozoa</taxon>
        <taxon>Arthropoda</taxon>
        <taxon>Hexapoda</taxon>
        <taxon>Collembola</taxon>
        <taxon>Symphypleona</taxon>
        <taxon>Sminthuridae</taxon>
        <taxon>Allacma</taxon>
    </lineage>
</organism>